<name>A0ABW6Z6P4_9ACTN</name>
<comment type="similarity">
    <text evidence="1">Belongs to the thioester dehydratase family. FabZ subfamily.</text>
</comment>
<proteinExistence type="inferred from homology"/>
<accession>A0ABW6Z6P4</accession>
<dbReference type="Proteomes" id="UP001603418">
    <property type="component" value="Unassembled WGS sequence"/>
</dbReference>
<evidence type="ECO:0000313" key="3">
    <source>
        <dbReference type="EMBL" id="MFF9886193.1"/>
    </source>
</evidence>
<keyword evidence="4" id="KW-1185">Reference proteome</keyword>
<evidence type="ECO:0000256" key="1">
    <source>
        <dbReference type="ARBA" id="ARBA00009174"/>
    </source>
</evidence>
<evidence type="ECO:0000313" key="4">
    <source>
        <dbReference type="Proteomes" id="UP001603418"/>
    </source>
</evidence>
<dbReference type="EMBL" id="JBICBM010000018">
    <property type="protein sequence ID" value="MFF9886193.1"/>
    <property type="molecule type" value="Genomic_DNA"/>
</dbReference>
<dbReference type="GO" id="GO:0016829">
    <property type="term" value="F:lyase activity"/>
    <property type="evidence" value="ECO:0007669"/>
    <property type="project" value="UniProtKB-KW"/>
</dbReference>
<sequence>MRFHLIDRIDDWEPGVRLRGRKVTSADEPYWSPTPDGPVMPGALVLEALAQAGTWLLLLSTDYKKRAALASAANVRWHGEVRPGDVLELDVGFGSLDETAVVLDGAVRVGGRTVLEATGVMCAALGSDLLEDPEDTERMGRHLLRTEVLR</sequence>
<dbReference type="EC" id="4.2.1.-" evidence="3"/>
<dbReference type="PANTHER" id="PTHR30272">
    <property type="entry name" value="3-HYDROXYACYL-[ACYL-CARRIER-PROTEIN] DEHYDRATASE"/>
    <property type="match status" value="1"/>
</dbReference>
<evidence type="ECO:0000256" key="2">
    <source>
        <dbReference type="ARBA" id="ARBA00023239"/>
    </source>
</evidence>
<dbReference type="CDD" id="cd01288">
    <property type="entry name" value="FabZ"/>
    <property type="match status" value="1"/>
</dbReference>
<comment type="caution">
    <text evidence="3">The sequence shown here is derived from an EMBL/GenBank/DDBJ whole genome shotgun (WGS) entry which is preliminary data.</text>
</comment>
<organism evidence="3 4">
    <name type="scientific">Streptomyces eurythermus</name>
    <dbReference type="NCBI Taxonomy" id="42237"/>
    <lineage>
        <taxon>Bacteria</taxon>
        <taxon>Bacillati</taxon>
        <taxon>Actinomycetota</taxon>
        <taxon>Actinomycetes</taxon>
        <taxon>Kitasatosporales</taxon>
        <taxon>Streptomycetaceae</taxon>
        <taxon>Streptomyces</taxon>
    </lineage>
</organism>
<keyword evidence="2 3" id="KW-0456">Lyase</keyword>
<gene>
    <name evidence="3" type="ORF">ACF1HC_32045</name>
</gene>
<dbReference type="RefSeq" id="WP_030787489.1">
    <property type="nucleotide sequence ID" value="NZ_JBFACJ010000021.1"/>
</dbReference>
<dbReference type="PANTHER" id="PTHR30272:SF1">
    <property type="entry name" value="3-HYDROXYACYL-[ACYL-CARRIER-PROTEIN] DEHYDRATASE"/>
    <property type="match status" value="1"/>
</dbReference>
<reference evidence="3 4" key="1">
    <citation type="submission" date="2024-10" db="EMBL/GenBank/DDBJ databases">
        <title>The Natural Products Discovery Center: Release of the First 8490 Sequenced Strains for Exploring Actinobacteria Biosynthetic Diversity.</title>
        <authorList>
            <person name="Kalkreuter E."/>
            <person name="Kautsar S.A."/>
            <person name="Yang D."/>
            <person name="Bader C.D."/>
            <person name="Teijaro C.N."/>
            <person name="Fluegel L."/>
            <person name="Davis C.M."/>
            <person name="Simpson J.R."/>
            <person name="Lauterbach L."/>
            <person name="Steele A.D."/>
            <person name="Gui C."/>
            <person name="Meng S."/>
            <person name="Li G."/>
            <person name="Viehrig K."/>
            <person name="Ye F."/>
            <person name="Su P."/>
            <person name="Kiefer A.F."/>
            <person name="Nichols A."/>
            <person name="Cepeda A.J."/>
            <person name="Yan W."/>
            <person name="Fan B."/>
            <person name="Jiang Y."/>
            <person name="Adhikari A."/>
            <person name="Zheng C.-J."/>
            <person name="Schuster L."/>
            <person name="Cowan T.M."/>
            <person name="Smanski M.J."/>
            <person name="Chevrette M.G."/>
            <person name="De Carvalho L.P.S."/>
            <person name="Shen B."/>
        </authorList>
    </citation>
    <scope>NUCLEOTIDE SEQUENCE [LARGE SCALE GENOMIC DNA]</scope>
    <source>
        <strain evidence="3 4">NPDC013366</strain>
    </source>
</reference>
<dbReference type="InterPro" id="IPR029069">
    <property type="entry name" value="HotDog_dom_sf"/>
</dbReference>
<dbReference type="Gene3D" id="3.10.129.10">
    <property type="entry name" value="Hotdog Thioesterase"/>
    <property type="match status" value="1"/>
</dbReference>
<protein>
    <submittedName>
        <fullName evidence="3">3-hydroxyacyl-ACP dehydratase FabZ family protein</fullName>
        <ecNumber evidence="3">4.2.1.-</ecNumber>
    </submittedName>
</protein>
<dbReference type="Pfam" id="PF07977">
    <property type="entry name" value="FabA"/>
    <property type="match status" value="1"/>
</dbReference>
<dbReference type="InterPro" id="IPR013114">
    <property type="entry name" value="FabA_FabZ"/>
</dbReference>
<dbReference type="SUPFAM" id="SSF54637">
    <property type="entry name" value="Thioesterase/thiol ester dehydrase-isomerase"/>
    <property type="match status" value="1"/>
</dbReference>